<feature type="compositionally biased region" description="Basic and acidic residues" evidence="1">
    <location>
        <begin position="178"/>
        <end position="191"/>
    </location>
</feature>
<protein>
    <submittedName>
        <fullName evidence="2">Uncharacterized protein</fullName>
    </submittedName>
</protein>
<gene>
    <name evidence="2" type="ORF">SDC9_113578</name>
</gene>
<feature type="region of interest" description="Disordered" evidence="1">
    <location>
        <begin position="1"/>
        <end position="107"/>
    </location>
</feature>
<feature type="region of interest" description="Disordered" evidence="1">
    <location>
        <begin position="156"/>
        <end position="325"/>
    </location>
</feature>
<dbReference type="EMBL" id="VSSQ01021227">
    <property type="protein sequence ID" value="MPM66668.1"/>
    <property type="molecule type" value="Genomic_DNA"/>
</dbReference>
<feature type="compositionally biased region" description="Low complexity" evidence="1">
    <location>
        <begin position="49"/>
        <end position="61"/>
    </location>
</feature>
<evidence type="ECO:0000256" key="1">
    <source>
        <dbReference type="SAM" id="MobiDB-lite"/>
    </source>
</evidence>
<reference evidence="2" key="1">
    <citation type="submission" date="2019-08" db="EMBL/GenBank/DDBJ databases">
        <authorList>
            <person name="Kucharzyk K."/>
            <person name="Murdoch R.W."/>
            <person name="Higgins S."/>
            <person name="Loffler F."/>
        </authorList>
    </citation>
    <scope>NUCLEOTIDE SEQUENCE</scope>
</reference>
<sequence>MRDDEHVGVLQVARHRRAVLGAQQDHPGPDEPGPIGGPERSRPDQHKVTTTGQGTRGGHTQVEIHPVAMDGADVDRHRSGGQVGGPRPGPAVVGHLDGVRDQRHPPARSLRRLQAPTAHHDLGTAFQQQRLVAHQPGVLGGRTVRLQPVVGDVVQRGPAGQRQDGGTARVVDPQQRTGEARSGRGPADPRRKAPVGGPVPPPGQQLGRSAGPQPALRHPVERHGPQPAAPARPAAGDEVVQRIGGRLDEQHPQTGVGPQQPRHQVLVAPPHPVPGFQGEHHQVRRRPSCLRGPGHPAPRHPPPRHPAPGHRPPGHRPRGHDSTAR</sequence>
<comment type="caution">
    <text evidence="2">The sequence shown here is derived from an EMBL/GenBank/DDBJ whole genome shotgun (WGS) entry which is preliminary data.</text>
</comment>
<organism evidence="2">
    <name type="scientific">bioreactor metagenome</name>
    <dbReference type="NCBI Taxonomy" id="1076179"/>
    <lineage>
        <taxon>unclassified sequences</taxon>
        <taxon>metagenomes</taxon>
        <taxon>ecological metagenomes</taxon>
    </lineage>
</organism>
<feature type="compositionally biased region" description="Low complexity" evidence="1">
    <location>
        <begin position="225"/>
        <end position="234"/>
    </location>
</feature>
<name>A0A645BNH7_9ZZZZ</name>
<dbReference type="AlphaFoldDB" id="A0A645BNH7"/>
<accession>A0A645BNH7</accession>
<evidence type="ECO:0000313" key="2">
    <source>
        <dbReference type="EMBL" id="MPM66668.1"/>
    </source>
</evidence>
<proteinExistence type="predicted"/>